<evidence type="ECO:0000256" key="7">
    <source>
        <dbReference type="ARBA" id="ARBA00023128"/>
    </source>
</evidence>
<evidence type="ECO:0000256" key="10">
    <source>
        <dbReference type="ARBA" id="ARBA00024323"/>
    </source>
</evidence>
<evidence type="ECO:0000256" key="12">
    <source>
        <dbReference type="RuleBase" id="RU365062"/>
    </source>
</evidence>
<protein>
    <recommendedName>
        <fullName evidence="12">Tafazzin family protein</fullName>
    </recommendedName>
</protein>
<sequence length="258" mass="28705">MLTVAAVGLTCKAFLRSGLCSLDIAGLHHLQAALEAQPRRGVRPVSNHISTLDDPVTWGVLPTPYYFNSHFMRWTLGASDIMFTNPVFSWFFRNGQVLETFRGKGIYQPSIDTAIAKLDQGEWIHLFGEGKVNQPDTYAVLDDIARLPRFRWGVGRILQEVQAPPIIIPMWLTGFNKLMPEGRVFPYKYLPRVGQKLSVTFGAPLAGEKMDRIQGLREAKDDNRSEITAILQDAVQELGYSVSGPSLGGAATWKDSMP</sequence>
<comment type="subcellular location">
    <subcellularLocation>
        <location evidence="1">Mitochondrion inner membrane</location>
        <topology evidence="1">Peripheral membrane protein</topology>
        <orientation evidence="1">Intermembrane side</orientation>
    </subcellularLocation>
    <subcellularLocation>
        <location evidence="10">Mitochondrion outer membrane</location>
        <topology evidence="10">Peripheral membrane protein</topology>
        <orientation evidence="10">Intermembrane side</orientation>
    </subcellularLocation>
</comment>
<dbReference type="STRING" id="578458.D8PL21"/>
<keyword evidence="6" id="KW-0443">Lipid metabolism</keyword>
<dbReference type="PRINTS" id="PR00979">
    <property type="entry name" value="TAFAZZIN"/>
</dbReference>
<evidence type="ECO:0000256" key="2">
    <source>
        <dbReference type="ARBA" id="ARBA00010524"/>
    </source>
</evidence>
<dbReference type="GO" id="GO:0047184">
    <property type="term" value="F:1-acylglycerophosphocholine O-acyltransferase activity"/>
    <property type="evidence" value="ECO:0007669"/>
    <property type="project" value="TreeGrafter"/>
</dbReference>
<dbReference type="Proteomes" id="UP000007431">
    <property type="component" value="Unassembled WGS sequence"/>
</dbReference>
<evidence type="ECO:0000256" key="9">
    <source>
        <dbReference type="ARBA" id="ARBA00023315"/>
    </source>
</evidence>
<evidence type="ECO:0000313" key="15">
    <source>
        <dbReference type="Proteomes" id="UP000007431"/>
    </source>
</evidence>
<dbReference type="GO" id="GO:0035965">
    <property type="term" value="P:cardiolipin acyl-chain remodeling"/>
    <property type="evidence" value="ECO:0007669"/>
    <property type="project" value="TreeGrafter"/>
</dbReference>
<dbReference type="OMA" id="EIMFTNP"/>
<keyword evidence="9" id="KW-0012">Acyltransferase</keyword>
<dbReference type="SMART" id="SM00563">
    <property type="entry name" value="PlsC"/>
    <property type="match status" value="1"/>
</dbReference>
<dbReference type="Pfam" id="PF01553">
    <property type="entry name" value="Acyltransferase"/>
    <property type="match status" value="1"/>
</dbReference>
<comment type="similarity">
    <text evidence="2 12">Belongs to the taffazin family.</text>
</comment>
<keyword evidence="8" id="KW-0472">Membrane</keyword>
<accession>D8PL21</accession>
<keyword evidence="5" id="KW-0999">Mitochondrion inner membrane</keyword>
<feature type="domain" description="Phospholipid/glycerol acyltransferase" evidence="13">
    <location>
        <begin position="42"/>
        <end position="175"/>
    </location>
</feature>
<dbReference type="EMBL" id="GL377302">
    <property type="protein sequence ID" value="EFJ01999.1"/>
    <property type="molecule type" value="Genomic_DNA"/>
</dbReference>
<dbReference type="eggNOG" id="KOG2847">
    <property type="taxonomic scope" value="Eukaryota"/>
</dbReference>
<dbReference type="SUPFAM" id="SSF69593">
    <property type="entry name" value="Glycerol-3-phosphate (1)-acyltransferase"/>
    <property type="match status" value="1"/>
</dbReference>
<comment type="catalytic activity">
    <reaction evidence="11">
        <text>1'-[1,2-diacyl-sn-glycero-3-phospho],3'-[1-acyl-sn-glycero-3-phospho]-glycerol + a 1,2-diacyl-sn-glycero-3-phosphocholine = a cardiolipin + a 1-acyl-sn-glycero-3-phosphocholine</text>
        <dbReference type="Rhea" id="RHEA:33731"/>
        <dbReference type="ChEBI" id="CHEBI:57643"/>
        <dbReference type="ChEBI" id="CHEBI:58168"/>
        <dbReference type="ChEBI" id="CHEBI:62237"/>
        <dbReference type="ChEBI" id="CHEBI:64743"/>
    </reaction>
    <physiologicalReaction direction="left-to-right" evidence="11">
        <dbReference type="Rhea" id="RHEA:33732"/>
    </physiologicalReaction>
    <physiologicalReaction direction="right-to-left" evidence="11">
        <dbReference type="Rhea" id="RHEA:33733"/>
    </physiologicalReaction>
</comment>
<keyword evidence="7" id="KW-0496">Mitochondrion</keyword>
<keyword evidence="3" id="KW-0808">Transferase</keyword>
<dbReference type="VEuPathDB" id="FungiDB:SCHCODRAFT_02624242"/>
<keyword evidence="15" id="KW-1185">Reference proteome</keyword>
<name>D8PL21_SCHCM</name>
<dbReference type="CDD" id="cd07989">
    <property type="entry name" value="LPLAT_AGPAT-like"/>
    <property type="match status" value="1"/>
</dbReference>
<keyword evidence="4" id="KW-1000">Mitochondrion outer membrane</keyword>
<proteinExistence type="inferred from homology"/>
<evidence type="ECO:0000259" key="13">
    <source>
        <dbReference type="SMART" id="SM00563"/>
    </source>
</evidence>
<reference evidence="14 15" key="1">
    <citation type="journal article" date="2010" name="Nat. Biotechnol.">
        <title>Genome sequence of the model mushroom Schizophyllum commune.</title>
        <authorList>
            <person name="Ohm R.A."/>
            <person name="de Jong J.F."/>
            <person name="Lugones L.G."/>
            <person name="Aerts A."/>
            <person name="Kothe E."/>
            <person name="Stajich J.E."/>
            <person name="de Vries R.P."/>
            <person name="Record E."/>
            <person name="Levasseur A."/>
            <person name="Baker S.E."/>
            <person name="Bartholomew K.A."/>
            <person name="Coutinho P.M."/>
            <person name="Erdmann S."/>
            <person name="Fowler T.J."/>
            <person name="Gathman A.C."/>
            <person name="Lombard V."/>
            <person name="Henrissat B."/>
            <person name="Knabe N."/>
            <person name="Kuees U."/>
            <person name="Lilly W.W."/>
            <person name="Lindquist E."/>
            <person name="Lucas S."/>
            <person name="Magnuson J.K."/>
            <person name="Piumi F."/>
            <person name="Raudaskoski M."/>
            <person name="Salamov A."/>
            <person name="Schmutz J."/>
            <person name="Schwarze F.W.M.R."/>
            <person name="vanKuyk P.A."/>
            <person name="Horton J.S."/>
            <person name="Grigoriev I.V."/>
            <person name="Woesten H.A.B."/>
        </authorList>
    </citation>
    <scope>NUCLEOTIDE SEQUENCE [LARGE SCALE GENOMIC DNA]</scope>
    <source>
        <strain evidence="15">H4-8 / FGSC 9210</strain>
    </source>
</reference>
<dbReference type="InterPro" id="IPR000872">
    <property type="entry name" value="Tafazzin"/>
</dbReference>
<evidence type="ECO:0000256" key="1">
    <source>
        <dbReference type="ARBA" id="ARBA00004137"/>
    </source>
</evidence>
<evidence type="ECO:0000256" key="4">
    <source>
        <dbReference type="ARBA" id="ARBA00022787"/>
    </source>
</evidence>
<evidence type="ECO:0000256" key="5">
    <source>
        <dbReference type="ARBA" id="ARBA00022792"/>
    </source>
</evidence>
<evidence type="ECO:0000256" key="6">
    <source>
        <dbReference type="ARBA" id="ARBA00023098"/>
    </source>
</evidence>
<dbReference type="InParanoid" id="D8PL21"/>
<dbReference type="PANTHER" id="PTHR12497:SF0">
    <property type="entry name" value="TAFAZZIN"/>
    <property type="match status" value="1"/>
</dbReference>
<evidence type="ECO:0000256" key="11">
    <source>
        <dbReference type="ARBA" id="ARBA00047906"/>
    </source>
</evidence>
<dbReference type="GO" id="GO:0005741">
    <property type="term" value="C:mitochondrial outer membrane"/>
    <property type="evidence" value="ECO:0007669"/>
    <property type="project" value="UniProtKB-SubCell"/>
</dbReference>
<gene>
    <name evidence="14" type="ORF">SCHCODRAFT_46824</name>
</gene>
<dbReference type="PANTHER" id="PTHR12497">
    <property type="entry name" value="TAZ PROTEIN TAFAZZIN"/>
    <property type="match status" value="1"/>
</dbReference>
<organism evidence="15">
    <name type="scientific">Schizophyllum commune (strain H4-8 / FGSC 9210)</name>
    <name type="common">Split gill fungus</name>
    <dbReference type="NCBI Taxonomy" id="578458"/>
    <lineage>
        <taxon>Eukaryota</taxon>
        <taxon>Fungi</taxon>
        <taxon>Dikarya</taxon>
        <taxon>Basidiomycota</taxon>
        <taxon>Agaricomycotina</taxon>
        <taxon>Agaricomycetes</taxon>
        <taxon>Agaricomycetidae</taxon>
        <taxon>Agaricales</taxon>
        <taxon>Schizophyllaceae</taxon>
        <taxon>Schizophyllum</taxon>
    </lineage>
</organism>
<evidence type="ECO:0000256" key="3">
    <source>
        <dbReference type="ARBA" id="ARBA00022679"/>
    </source>
</evidence>
<dbReference type="HOGENOM" id="CLU_046747_0_1_1"/>
<dbReference type="GO" id="GO:0005743">
    <property type="term" value="C:mitochondrial inner membrane"/>
    <property type="evidence" value="ECO:0007669"/>
    <property type="project" value="UniProtKB-SubCell"/>
</dbReference>
<dbReference type="InterPro" id="IPR002123">
    <property type="entry name" value="Plipid/glycerol_acylTrfase"/>
</dbReference>
<dbReference type="AlphaFoldDB" id="D8PL21"/>
<evidence type="ECO:0000256" key="8">
    <source>
        <dbReference type="ARBA" id="ARBA00023136"/>
    </source>
</evidence>
<evidence type="ECO:0000313" key="14">
    <source>
        <dbReference type="EMBL" id="EFJ01999.1"/>
    </source>
</evidence>
<dbReference type="GO" id="GO:0007007">
    <property type="term" value="P:inner mitochondrial membrane organization"/>
    <property type="evidence" value="ECO:0007669"/>
    <property type="project" value="TreeGrafter"/>
</dbReference>